<feature type="region of interest" description="Disordered" evidence="1">
    <location>
        <begin position="104"/>
        <end position="127"/>
    </location>
</feature>
<evidence type="ECO:0000256" key="1">
    <source>
        <dbReference type="SAM" id="MobiDB-lite"/>
    </source>
</evidence>
<gene>
    <name evidence="2" type="ORF">L3X38_005548</name>
</gene>
<proteinExistence type="predicted"/>
<accession>A0AAD4ZQW0</accession>
<reference evidence="2 3" key="1">
    <citation type="journal article" date="2022" name="G3 (Bethesda)">
        <title>Whole-genome sequence and methylome profiling of the almond [Prunus dulcis (Mill.) D.A. Webb] cultivar 'Nonpareil'.</title>
        <authorList>
            <person name="D'Amico-Willman K.M."/>
            <person name="Ouma W.Z."/>
            <person name="Meulia T."/>
            <person name="Sideli G.M."/>
            <person name="Gradziel T.M."/>
            <person name="Fresnedo-Ramirez J."/>
        </authorList>
    </citation>
    <scope>NUCLEOTIDE SEQUENCE [LARGE SCALE GENOMIC DNA]</scope>
    <source>
        <strain evidence="2">Clone GOH B32 T37-40</strain>
    </source>
</reference>
<name>A0AAD4ZQW0_PRUDU</name>
<evidence type="ECO:0000313" key="3">
    <source>
        <dbReference type="Proteomes" id="UP001054821"/>
    </source>
</evidence>
<feature type="compositionally biased region" description="Polar residues" evidence="1">
    <location>
        <begin position="106"/>
        <end position="127"/>
    </location>
</feature>
<comment type="caution">
    <text evidence="2">The sequence shown here is derived from an EMBL/GenBank/DDBJ whole genome shotgun (WGS) entry which is preliminary data.</text>
</comment>
<keyword evidence="3" id="KW-1185">Reference proteome</keyword>
<dbReference type="AlphaFoldDB" id="A0AAD4ZQW0"/>
<evidence type="ECO:0000313" key="2">
    <source>
        <dbReference type="EMBL" id="KAI5352657.1"/>
    </source>
</evidence>
<dbReference type="Proteomes" id="UP001054821">
    <property type="component" value="Chromosome 1"/>
</dbReference>
<sequence length="182" mass="20056">MPLESVMCPLVLGDPIARANKRFQFSCPEKMRARKKKKKEVHSKGEGISLRIYSRVNICTNKLVLSLTASKYTQSVALKSKESVSFHSSLKAFQTTIVGSKRTRSKNVATTQSSTGLSQHEGAVSNQPPHCTAVTMTPHHGLRAAITVSPQEVEKLSQGQPQFEEMIQVVKVDDHQVNVRSA</sequence>
<organism evidence="2 3">
    <name type="scientific">Prunus dulcis</name>
    <name type="common">Almond</name>
    <name type="synonym">Amygdalus dulcis</name>
    <dbReference type="NCBI Taxonomy" id="3755"/>
    <lineage>
        <taxon>Eukaryota</taxon>
        <taxon>Viridiplantae</taxon>
        <taxon>Streptophyta</taxon>
        <taxon>Embryophyta</taxon>
        <taxon>Tracheophyta</taxon>
        <taxon>Spermatophyta</taxon>
        <taxon>Magnoliopsida</taxon>
        <taxon>eudicotyledons</taxon>
        <taxon>Gunneridae</taxon>
        <taxon>Pentapetalae</taxon>
        <taxon>rosids</taxon>
        <taxon>fabids</taxon>
        <taxon>Rosales</taxon>
        <taxon>Rosaceae</taxon>
        <taxon>Amygdaloideae</taxon>
        <taxon>Amygdaleae</taxon>
        <taxon>Prunus</taxon>
    </lineage>
</organism>
<protein>
    <submittedName>
        <fullName evidence="2">Uncharacterized protein</fullName>
    </submittedName>
</protein>
<dbReference type="EMBL" id="JAJFAZ020000001">
    <property type="protein sequence ID" value="KAI5352657.1"/>
    <property type="molecule type" value="Genomic_DNA"/>
</dbReference>